<gene>
    <name evidence="1" type="ORF">BK699_13175</name>
</gene>
<name>A0A242W7C2_BACTU</name>
<organism evidence="1 2">
    <name type="scientific">Bacillus thuringiensis serovar mexicanensis</name>
    <dbReference type="NCBI Taxonomy" id="180868"/>
    <lineage>
        <taxon>Bacteria</taxon>
        <taxon>Bacillati</taxon>
        <taxon>Bacillota</taxon>
        <taxon>Bacilli</taxon>
        <taxon>Bacillales</taxon>
        <taxon>Bacillaceae</taxon>
        <taxon>Bacillus</taxon>
        <taxon>Bacillus cereus group</taxon>
    </lineage>
</organism>
<sequence length="70" mass="8191">MEDKQTRYRERVASHWGYEGHIVGGDLVRLFSSLKRLNNGNNEELLELVRKMIELQSNGQPIVPRQLKDK</sequence>
<reference evidence="1 2" key="1">
    <citation type="submission" date="2016-10" db="EMBL/GenBank/DDBJ databases">
        <title>Comparative genomics of Bacillus thuringiensis reveals a path to pathogens against multiple invertebrate hosts.</title>
        <authorList>
            <person name="Zheng J."/>
            <person name="Gao Q."/>
            <person name="Liu H."/>
            <person name="Peng D."/>
            <person name="Ruan L."/>
            <person name="Sun M."/>
        </authorList>
    </citation>
    <scope>NUCLEOTIDE SEQUENCE [LARGE SCALE GENOMIC DNA]</scope>
    <source>
        <strain evidence="1">BGSC 4AC1</strain>
    </source>
</reference>
<proteinExistence type="predicted"/>
<protein>
    <submittedName>
        <fullName evidence="1">Uncharacterized protein</fullName>
    </submittedName>
</protein>
<dbReference type="AlphaFoldDB" id="A0A242W7C2"/>
<comment type="caution">
    <text evidence="1">The sequence shown here is derived from an EMBL/GenBank/DDBJ whole genome shotgun (WGS) entry which is preliminary data.</text>
</comment>
<accession>A0A242W7C2</accession>
<evidence type="ECO:0000313" key="2">
    <source>
        <dbReference type="Proteomes" id="UP000195152"/>
    </source>
</evidence>
<dbReference type="Proteomes" id="UP000195152">
    <property type="component" value="Unassembled WGS sequence"/>
</dbReference>
<dbReference type="EMBL" id="NFCF01000073">
    <property type="protein sequence ID" value="OTW48127.1"/>
    <property type="molecule type" value="Genomic_DNA"/>
</dbReference>
<evidence type="ECO:0000313" key="1">
    <source>
        <dbReference type="EMBL" id="OTW48127.1"/>
    </source>
</evidence>